<dbReference type="Pfam" id="PF01206">
    <property type="entry name" value="TusA"/>
    <property type="match status" value="1"/>
</dbReference>
<reference evidence="3" key="1">
    <citation type="journal article" date="2020" name="mSystems">
        <title>Genome- and Community-Level Interaction Insights into Carbon Utilization and Element Cycling Functions of Hydrothermarchaeota in Hydrothermal Sediment.</title>
        <authorList>
            <person name="Zhou Z."/>
            <person name="Liu Y."/>
            <person name="Xu W."/>
            <person name="Pan J."/>
            <person name="Luo Z.H."/>
            <person name="Li M."/>
        </authorList>
    </citation>
    <scope>NUCLEOTIDE SEQUENCE [LARGE SCALE GENOMIC DNA]</scope>
    <source>
        <strain evidence="3">SpSt-1019</strain>
    </source>
</reference>
<dbReference type="GO" id="GO:0016740">
    <property type="term" value="F:transferase activity"/>
    <property type="evidence" value="ECO:0007669"/>
    <property type="project" value="UniProtKB-KW"/>
</dbReference>
<organism evidence="3">
    <name type="scientific">Thermodesulfobium narugense</name>
    <dbReference type="NCBI Taxonomy" id="184064"/>
    <lineage>
        <taxon>Bacteria</taxon>
        <taxon>Pseudomonadati</taxon>
        <taxon>Thermodesulfobiota</taxon>
        <taxon>Thermodesulfobiia</taxon>
        <taxon>Thermodesulfobiales</taxon>
        <taxon>Thermodesulfobiaceae</taxon>
        <taxon>Thermodesulfobium</taxon>
    </lineage>
</organism>
<dbReference type="EMBL" id="DRUY01000050">
    <property type="protein sequence ID" value="HHI65195.1"/>
    <property type="molecule type" value="Genomic_DNA"/>
</dbReference>
<dbReference type="CDD" id="cd00291">
    <property type="entry name" value="SirA_YedF_YeeD"/>
    <property type="match status" value="1"/>
</dbReference>
<feature type="domain" description="UPF0033" evidence="2">
    <location>
        <begin position="17"/>
        <end position="86"/>
    </location>
</feature>
<gene>
    <name evidence="3" type="ORF">ENL70_01430</name>
</gene>
<sequence>MIGMKDIKFLKPLKVDKTIDIVYLMCPMHIVSIKNALKELELGEILEVLSDFSHALEDIPIWCKLSGHEFLGIIECDDYLKFYIKKSHEELDDDLS</sequence>
<evidence type="ECO:0000313" key="3">
    <source>
        <dbReference type="EMBL" id="HHI65195.1"/>
    </source>
</evidence>
<dbReference type="Gene3D" id="3.30.110.40">
    <property type="entry name" value="TusA-like domain"/>
    <property type="match status" value="1"/>
</dbReference>
<accession>A0A7C5KGL7</accession>
<dbReference type="AlphaFoldDB" id="A0A7C5KGL7"/>
<comment type="similarity">
    <text evidence="1">Belongs to the sulfur carrier protein TusA family.</text>
</comment>
<proteinExistence type="inferred from homology"/>
<dbReference type="InterPro" id="IPR036868">
    <property type="entry name" value="TusA-like_sf"/>
</dbReference>
<comment type="caution">
    <text evidence="3">The sequence shown here is derived from an EMBL/GenBank/DDBJ whole genome shotgun (WGS) entry which is preliminary data.</text>
</comment>
<keyword evidence="3" id="KW-0808">Transferase</keyword>
<name>A0A7C5KGL7_9BACT</name>
<protein>
    <submittedName>
        <fullName evidence="3">Sulfurtransferase TusA family protein</fullName>
    </submittedName>
</protein>
<evidence type="ECO:0000256" key="1">
    <source>
        <dbReference type="ARBA" id="ARBA00008984"/>
    </source>
</evidence>
<dbReference type="PANTHER" id="PTHR33279:SF6">
    <property type="entry name" value="SULFUR CARRIER PROTEIN YEDF-RELATED"/>
    <property type="match status" value="1"/>
</dbReference>
<dbReference type="PANTHER" id="PTHR33279">
    <property type="entry name" value="SULFUR CARRIER PROTEIN YEDF-RELATED"/>
    <property type="match status" value="1"/>
</dbReference>
<evidence type="ECO:0000259" key="2">
    <source>
        <dbReference type="Pfam" id="PF01206"/>
    </source>
</evidence>
<dbReference type="SUPFAM" id="SSF64307">
    <property type="entry name" value="SirA-like"/>
    <property type="match status" value="1"/>
</dbReference>
<dbReference type="InterPro" id="IPR001455">
    <property type="entry name" value="TusA-like"/>
</dbReference>